<dbReference type="GO" id="GO:0051287">
    <property type="term" value="F:NAD binding"/>
    <property type="evidence" value="ECO:0007669"/>
    <property type="project" value="InterPro"/>
</dbReference>
<dbReference type="PANTHER" id="PTHR42789:SF1">
    <property type="entry name" value="D-ISOMER SPECIFIC 2-HYDROXYACID DEHYDROGENASE FAMILY PROTEIN (AFU_ORTHOLOGUE AFUA_6G10090)"/>
    <property type="match status" value="1"/>
</dbReference>
<dbReference type="InterPro" id="IPR050857">
    <property type="entry name" value="D-2-hydroxyacid_DH"/>
</dbReference>
<evidence type="ECO:0000256" key="4">
    <source>
        <dbReference type="RuleBase" id="RU003719"/>
    </source>
</evidence>
<organism evidence="7 8">
    <name type="scientific">Pigmentiphaga kullae</name>
    <dbReference type="NCBI Taxonomy" id="151784"/>
    <lineage>
        <taxon>Bacteria</taxon>
        <taxon>Pseudomonadati</taxon>
        <taxon>Pseudomonadota</taxon>
        <taxon>Betaproteobacteria</taxon>
        <taxon>Burkholderiales</taxon>
        <taxon>Alcaligenaceae</taxon>
        <taxon>Pigmentiphaga</taxon>
    </lineage>
</organism>
<gene>
    <name evidence="7" type="ORF">EV675_3362</name>
</gene>
<keyword evidence="3" id="KW-0520">NAD</keyword>
<evidence type="ECO:0000256" key="3">
    <source>
        <dbReference type="ARBA" id="ARBA00023027"/>
    </source>
</evidence>
<dbReference type="Pfam" id="PF00389">
    <property type="entry name" value="2-Hacid_dh"/>
    <property type="match status" value="1"/>
</dbReference>
<sequence length="330" mass="34717">MNPPVCLVVQPIHPAGIARLQAAGIEARMASSADMAAVAREIAPCQAVITRNAGLDTAAVEAGTQLAVIANHGIGTNKIDVARATALSIPIVYTPTANARSVAEHAIMQMLAMGKRLAACDHAVRAGDWDYRYRPGLQELHGKTLGIVGFGTIGRLTAAIALHGLGMRVIVYSPAVPAGEITAQGAQPCPALDELLARSDVVSLHRPSRADTRHMIDARALARMKPTAILVNTARADLIDSDALACALREQRIAGAALDVFEQEPLPATHPLCGLDNALLTPHTAGSTDEALRAAAEQCADQIIEVLAARRPAHLVNPQVWDTRRLPVPA</sequence>
<dbReference type="SUPFAM" id="SSF52283">
    <property type="entry name" value="Formate/glycerate dehydrogenase catalytic domain-like"/>
    <property type="match status" value="1"/>
</dbReference>
<evidence type="ECO:0000313" key="7">
    <source>
        <dbReference type="EMBL" id="RZS80750.1"/>
    </source>
</evidence>
<dbReference type="Gene3D" id="3.40.50.720">
    <property type="entry name" value="NAD(P)-binding Rossmann-like Domain"/>
    <property type="match status" value="2"/>
</dbReference>
<evidence type="ECO:0000259" key="5">
    <source>
        <dbReference type="Pfam" id="PF00389"/>
    </source>
</evidence>
<dbReference type="RefSeq" id="WP_130358376.1">
    <property type="nucleotide sequence ID" value="NZ_SGXC01000002.1"/>
</dbReference>
<dbReference type="Pfam" id="PF02826">
    <property type="entry name" value="2-Hacid_dh_C"/>
    <property type="match status" value="1"/>
</dbReference>
<protein>
    <submittedName>
        <fullName evidence="7">D-3-phosphoglycerate dehydrogenase</fullName>
    </submittedName>
</protein>
<dbReference type="InterPro" id="IPR029753">
    <property type="entry name" value="D-isomer_DH_CS"/>
</dbReference>
<dbReference type="CDD" id="cd12173">
    <property type="entry name" value="PGDH_4"/>
    <property type="match status" value="1"/>
</dbReference>
<dbReference type="InterPro" id="IPR006139">
    <property type="entry name" value="D-isomer_2_OHA_DH_cat_dom"/>
</dbReference>
<dbReference type="AlphaFoldDB" id="A0A4Q7NCX1"/>
<dbReference type="InterPro" id="IPR006140">
    <property type="entry name" value="D-isomer_DH_NAD-bd"/>
</dbReference>
<dbReference type="EMBL" id="SGXC01000002">
    <property type="protein sequence ID" value="RZS80750.1"/>
    <property type="molecule type" value="Genomic_DNA"/>
</dbReference>
<evidence type="ECO:0000256" key="2">
    <source>
        <dbReference type="ARBA" id="ARBA00023002"/>
    </source>
</evidence>
<keyword evidence="8" id="KW-1185">Reference proteome</keyword>
<name>A0A4Q7NCX1_9BURK</name>
<feature type="domain" description="D-isomer specific 2-hydroxyacid dehydrogenase NAD-binding" evidence="6">
    <location>
        <begin position="107"/>
        <end position="285"/>
    </location>
</feature>
<dbReference type="PANTHER" id="PTHR42789">
    <property type="entry name" value="D-ISOMER SPECIFIC 2-HYDROXYACID DEHYDROGENASE FAMILY PROTEIN (AFU_ORTHOLOGUE AFUA_6G10090)"/>
    <property type="match status" value="1"/>
</dbReference>
<dbReference type="SUPFAM" id="SSF51735">
    <property type="entry name" value="NAD(P)-binding Rossmann-fold domains"/>
    <property type="match status" value="1"/>
</dbReference>
<accession>A0A4Q7NCX1</accession>
<evidence type="ECO:0000313" key="8">
    <source>
        <dbReference type="Proteomes" id="UP000292445"/>
    </source>
</evidence>
<dbReference type="FunFam" id="3.40.50.720:FF:000203">
    <property type="entry name" value="D-3-phosphoglycerate dehydrogenase (SerA)"/>
    <property type="match status" value="1"/>
</dbReference>
<proteinExistence type="inferred from homology"/>
<dbReference type="OrthoDB" id="9805416at2"/>
<comment type="caution">
    <text evidence="7">The sequence shown here is derived from an EMBL/GenBank/DDBJ whole genome shotgun (WGS) entry which is preliminary data.</text>
</comment>
<evidence type="ECO:0000259" key="6">
    <source>
        <dbReference type="Pfam" id="PF02826"/>
    </source>
</evidence>
<dbReference type="PROSITE" id="PS00670">
    <property type="entry name" value="D_2_HYDROXYACID_DH_2"/>
    <property type="match status" value="1"/>
</dbReference>
<dbReference type="Proteomes" id="UP000292445">
    <property type="component" value="Unassembled WGS sequence"/>
</dbReference>
<reference evidence="7 8" key="1">
    <citation type="submission" date="2019-02" db="EMBL/GenBank/DDBJ databases">
        <title>Genomic Encyclopedia of Type Strains, Phase IV (KMG-IV): sequencing the most valuable type-strain genomes for metagenomic binning, comparative biology and taxonomic classification.</title>
        <authorList>
            <person name="Goeker M."/>
        </authorList>
    </citation>
    <scope>NUCLEOTIDE SEQUENCE [LARGE SCALE GENOMIC DNA]</scope>
    <source>
        <strain evidence="7 8">K24</strain>
    </source>
</reference>
<dbReference type="InterPro" id="IPR036291">
    <property type="entry name" value="NAD(P)-bd_dom_sf"/>
</dbReference>
<comment type="similarity">
    <text evidence="1 4">Belongs to the D-isomer specific 2-hydroxyacid dehydrogenase family.</text>
</comment>
<evidence type="ECO:0000256" key="1">
    <source>
        <dbReference type="ARBA" id="ARBA00005854"/>
    </source>
</evidence>
<dbReference type="GO" id="GO:0016616">
    <property type="term" value="F:oxidoreductase activity, acting on the CH-OH group of donors, NAD or NADP as acceptor"/>
    <property type="evidence" value="ECO:0007669"/>
    <property type="project" value="InterPro"/>
</dbReference>
<feature type="domain" description="D-isomer specific 2-hydroxyacid dehydrogenase catalytic" evidence="5">
    <location>
        <begin position="7"/>
        <end position="317"/>
    </location>
</feature>
<keyword evidence="2 4" id="KW-0560">Oxidoreductase</keyword>